<name>A0AAX2ZIM5_9FIRM</name>
<dbReference type="Gene3D" id="1.10.3730.20">
    <property type="match status" value="1"/>
</dbReference>
<feature type="domain" description="EamA" evidence="3">
    <location>
        <begin position="6"/>
        <end position="136"/>
    </location>
</feature>
<proteinExistence type="inferred from homology"/>
<protein>
    <submittedName>
        <fullName evidence="4">DMT family transporter</fullName>
    </submittedName>
</protein>
<feature type="transmembrane region" description="Helical" evidence="2">
    <location>
        <begin position="265"/>
        <end position="281"/>
    </location>
</feature>
<keyword evidence="2" id="KW-0812">Transmembrane</keyword>
<dbReference type="InterPro" id="IPR000620">
    <property type="entry name" value="EamA_dom"/>
</dbReference>
<dbReference type="KEGG" id="tem:JW646_05350"/>
<feature type="transmembrane region" description="Helical" evidence="2">
    <location>
        <begin position="120"/>
        <end position="142"/>
    </location>
</feature>
<dbReference type="InterPro" id="IPR052756">
    <property type="entry name" value="Alkyne_AA_exporter"/>
</dbReference>
<dbReference type="InterPro" id="IPR037185">
    <property type="entry name" value="EmrE-like"/>
</dbReference>
<feature type="transmembrane region" description="Helical" evidence="2">
    <location>
        <begin position="148"/>
        <end position="165"/>
    </location>
</feature>
<sequence length="310" mass="35010">MKKNYHFYALITIVFWAMAFVFTRLALQYFDVYTLSFLRYLSASLTLVVIIYFMKINKPKKEDFLTYLLSGCIGFFIYVVLFTKGTGLVTSATASIVIAMVPVFTAFLASFFYKEKLKIYQWLAIGIEFIGILVLTLMNGTLSINEGVFWLLLAALCLATYNLLQRKLTKKYTALEASTYSIFIGTLFLCVFLPSSVDPTLHAPIEHIIYVLILGIFSSALAYIAWAKAISIAEKTTYVSNYMFVTPFLTTILGFVMMGEVPDKATVLGGIIILAGLFMFNKESFLESFRNQRLTRVECATSTDENDLIE</sequence>
<evidence type="ECO:0000313" key="4">
    <source>
        <dbReference type="EMBL" id="UEL48876.1"/>
    </source>
</evidence>
<dbReference type="PANTHER" id="PTHR12715">
    <property type="entry name" value="TRANSPORTER, DRUG/METABOLITE EXPORTER FAMILY"/>
    <property type="match status" value="1"/>
</dbReference>
<dbReference type="SUPFAM" id="SSF103481">
    <property type="entry name" value="Multidrug resistance efflux transporter EmrE"/>
    <property type="match status" value="2"/>
</dbReference>
<feature type="transmembrane region" description="Helical" evidence="2">
    <location>
        <begin position="238"/>
        <end position="259"/>
    </location>
</feature>
<comment type="similarity">
    <text evidence="1">Belongs to the EamA transporter family.</text>
</comment>
<dbReference type="EMBL" id="CP081135">
    <property type="protein sequence ID" value="UEL48876.1"/>
    <property type="molecule type" value="Genomic_DNA"/>
</dbReference>
<evidence type="ECO:0000256" key="1">
    <source>
        <dbReference type="ARBA" id="ARBA00007362"/>
    </source>
</evidence>
<keyword evidence="2" id="KW-0472">Membrane</keyword>
<feature type="transmembrane region" description="Helical" evidence="2">
    <location>
        <begin position="7"/>
        <end position="27"/>
    </location>
</feature>
<dbReference type="RefSeq" id="WP_228416844.1">
    <property type="nucleotide sequence ID" value="NZ_CP081135.1"/>
</dbReference>
<feature type="transmembrane region" description="Helical" evidence="2">
    <location>
        <begin position="88"/>
        <end position="113"/>
    </location>
</feature>
<accession>A0AAX2ZIM5</accession>
<feature type="transmembrane region" description="Helical" evidence="2">
    <location>
        <begin position="64"/>
        <end position="82"/>
    </location>
</feature>
<dbReference type="GO" id="GO:0016020">
    <property type="term" value="C:membrane"/>
    <property type="evidence" value="ECO:0007669"/>
    <property type="project" value="InterPro"/>
</dbReference>
<evidence type="ECO:0000259" key="3">
    <source>
        <dbReference type="Pfam" id="PF00892"/>
    </source>
</evidence>
<keyword evidence="5" id="KW-1185">Reference proteome</keyword>
<feature type="domain" description="EamA" evidence="3">
    <location>
        <begin position="147"/>
        <end position="280"/>
    </location>
</feature>
<dbReference type="Proteomes" id="UP001198983">
    <property type="component" value="Chromosome"/>
</dbReference>
<dbReference type="AlphaFoldDB" id="A0AAX2ZIM5"/>
<feature type="transmembrane region" description="Helical" evidence="2">
    <location>
        <begin position="207"/>
        <end position="226"/>
    </location>
</feature>
<keyword evidence="2" id="KW-1133">Transmembrane helix</keyword>
<reference evidence="4 5" key="1">
    <citation type="journal article" date="2023" name="Int. J. Syst. Evol. Microbiol.">
        <title>Terrisporobacter hibernicus sp. nov., isolated from bovine faeces in Northern Ireland.</title>
        <authorList>
            <person name="Mitchell M."/>
            <person name="Nguyen S.V."/>
            <person name="Connor M."/>
            <person name="Fairley D.J."/>
            <person name="Donoghue O."/>
            <person name="Marshall H."/>
            <person name="Koolman L."/>
            <person name="McMullan G."/>
            <person name="Schaffer K.E."/>
            <person name="McGrath J.W."/>
            <person name="Fanning S."/>
        </authorList>
    </citation>
    <scope>NUCLEOTIDE SEQUENCE [LARGE SCALE GENOMIC DNA]</scope>
    <source>
        <strain evidence="4 5">MCA3</strain>
    </source>
</reference>
<feature type="transmembrane region" description="Helical" evidence="2">
    <location>
        <begin position="177"/>
        <end position="195"/>
    </location>
</feature>
<evidence type="ECO:0000256" key="2">
    <source>
        <dbReference type="SAM" id="Phobius"/>
    </source>
</evidence>
<gene>
    <name evidence="4" type="ORF">JW646_05350</name>
</gene>
<evidence type="ECO:0000313" key="5">
    <source>
        <dbReference type="Proteomes" id="UP001198983"/>
    </source>
</evidence>
<dbReference type="Pfam" id="PF00892">
    <property type="entry name" value="EamA"/>
    <property type="match status" value="2"/>
</dbReference>
<dbReference type="PANTHER" id="PTHR12715:SF4">
    <property type="entry name" value="EAMA DOMAIN-CONTAINING PROTEIN"/>
    <property type="match status" value="1"/>
</dbReference>
<feature type="transmembrane region" description="Helical" evidence="2">
    <location>
        <begin position="33"/>
        <end position="52"/>
    </location>
</feature>
<organism evidence="4 5">
    <name type="scientific">Terrisporobacter hibernicus</name>
    <dbReference type="NCBI Taxonomy" id="2813371"/>
    <lineage>
        <taxon>Bacteria</taxon>
        <taxon>Bacillati</taxon>
        <taxon>Bacillota</taxon>
        <taxon>Clostridia</taxon>
        <taxon>Peptostreptococcales</taxon>
        <taxon>Peptostreptococcaceae</taxon>
        <taxon>Terrisporobacter</taxon>
    </lineage>
</organism>